<reference evidence="1" key="3">
    <citation type="journal article" date="2017" name="Nature">
        <title>Genome sequence of the progenitor of the wheat D genome Aegilops tauschii.</title>
        <authorList>
            <person name="Luo M.C."/>
            <person name="Gu Y.Q."/>
            <person name="Puiu D."/>
            <person name="Wang H."/>
            <person name="Twardziok S.O."/>
            <person name="Deal K.R."/>
            <person name="Huo N."/>
            <person name="Zhu T."/>
            <person name="Wang L."/>
            <person name="Wang Y."/>
            <person name="McGuire P.E."/>
            <person name="Liu S."/>
            <person name="Long H."/>
            <person name="Ramasamy R.K."/>
            <person name="Rodriguez J.C."/>
            <person name="Van S.L."/>
            <person name="Yuan L."/>
            <person name="Wang Z."/>
            <person name="Xia Z."/>
            <person name="Xiao L."/>
            <person name="Anderson O.D."/>
            <person name="Ouyang S."/>
            <person name="Liang Y."/>
            <person name="Zimin A.V."/>
            <person name="Pertea G."/>
            <person name="Qi P."/>
            <person name="Bennetzen J.L."/>
            <person name="Dai X."/>
            <person name="Dawson M.W."/>
            <person name="Muller H.G."/>
            <person name="Kugler K."/>
            <person name="Rivarola-Duarte L."/>
            <person name="Spannagl M."/>
            <person name="Mayer K.F.X."/>
            <person name="Lu F.H."/>
            <person name="Bevan M.W."/>
            <person name="Leroy P."/>
            <person name="Li P."/>
            <person name="You F.M."/>
            <person name="Sun Q."/>
            <person name="Liu Z."/>
            <person name="Lyons E."/>
            <person name="Wicker T."/>
            <person name="Salzberg S.L."/>
            <person name="Devos K.M."/>
            <person name="Dvorak J."/>
        </authorList>
    </citation>
    <scope>NUCLEOTIDE SEQUENCE [LARGE SCALE GENOMIC DNA]</scope>
    <source>
        <strain evidence="1">cv. AL8/78</strain>
    </source>
</reference>
<keyword evidence="2" id="KW-1185">Reference proteome</keyword>
<reference evidence="2" key="2">
    <citation type="journal article" date="2017" name="Nat. Plants">
        <title>The Aegilops tauschii genome reveals multiple impacts of transposons.</title>
        <authorList>
            <person name="Zhao G."/>
            <person name="Zou C."/>
            <person name="Li K."/>
            <person name="Wang K."/>
            <person name="Li T."/>
            <person name="Gao L."/>
            <person name="Zhang X."/>
            <person name="Wang H."/>
            <person name="Yang Z."/>
            <person name="Liu X."/>
            <person name="Jiang W."/>
            <person name="Mao L."/>
            <person name="Kong X."/>
            <person name="Jiao Y."/>
            <person name="Jia J."/>
        </authorList>
    </citation>
    <scope>NUCLEOTIDE SEQUENCE [LARGE SCALE GENOMIC DNA]</scope>
    <source>
        <strain evidence="2">cv. AL8/78</strain>
    </source>
</reference>
<organism evidence="1 2">
    <name type="scientific">Aegilops tauschii subsp. strangulata</name>
    <name type="common">Goatgrass</name>
    <dbReference type="NCBI Taxonomy" id="200361"/>
    <lineage>
        <taxon>Eukaryota</taxon>
        <taxon>Viridiplantae</taxon>
        <taxon>Streptophyta</taxon>
        <taxon>Embryophyta</taxon>
        <taxon>Tracheophyta</taxon>
        <taxon>Spermatophyta</taxon>
        <taxon>Magnoliopsida</taxon>
        <taxon>Liliopsida</taxon>
        <taxon>Poales</taxon>
        <taxon>Poaceae</taxon>
        <taxon>BOP clade</taxon>
        <taxon>Pooideae</taxon>
        <taxon>Triticodae</taxon>
        <taxon>Triticeae</taxon>
        <taxon>Triticinae</taxon>
        <taxon>Aegilops</taxon>
    </lineage>
</organism>
<proteinExistence type="predicted"/>
<reference evidence="2" key="1">
    <citation type="journal article" date="2014" name="Science">
        <title>Ancient hybridizations among the ancestral genomes of bread wheat.</title>
        <authorList>
            <consortium name="International Wheat Genome Sequencing Consortium,"/>
            <person name="Marcussen T."/>
            <person name="Sandve S.R."/>
            <person name="Heier L."/>
            <person name="Spannagl M."/>
            <person name="Pfeifer M."/>
            <person name="Jakobsen K.S."/>
            <person name="Wulff B.B."/>
            <person name="Steuernagel B."/>
            <person name="Mayer K.F."/>
            <person name="Olsen O.A."/>
        </authorList>
    </citation>
    <scope>NUCLEOTIDE SEQUENCE [LARGE SCALE GENOMIC DNA]</scope>
    <source>
        <strain evidence="2">cv. AL8/78</strain>
    </source>
</reference>
<accession>A0A453JWQ7</accession>
<protein>
    <submittedName>
        <fullName evidence="1">Uncharacterized protein</fullName>
    </submittedName>
</protein>
<dbReference type="Proteomes" id="UP000015105">
    <property type="component" value="Chromosome 5D"/>
</dbReference>
<sequence>YSINSLHELEDRVQEDLTKRDSQQVCNDLPDNAQSMRTPDRVIHILLWLPLLPTNV</sequence>
<evidence type="ECO:0000313" key="1">
    <source>
        <dbReference type="EnsemblPlants" id="AET5Gv20218800.1"/>
    </source>
</evidence>
<evidence type="ECO:0000313" key="2">
    <source>
        <dbReference type="Proteomes" id="UP000015105"/>
    </source>
</evidence>
<reference evidence="1" key="4">
    <citation type="submission" date="2019-03" db="UniProtKB">
        <authorList>
            <consortium name="EnsemblPlants"/>
        </authorList>
    </citation>
    <scope>IDENTIFICATION</scope>
</reference>
<dbReference type="AlphaFoldDB" id="A0A453JWQ7"/>
<name>A0A453JWQ7_AEGTS</name>
<dbReference type="EnsemblPlants" id="AET5Gv20218800.1">
    <property type="protein sequence ID" value="AET5Gv20218800.1"/>
    <property type="gene ID" value="AET5Gv20218800"/>
</dbReference>
<dbReference type="Gramene" id="AET5Gv20218800.1">
    <property type="protein sequence ID" value="AET5Gv20218800.1"/>
    <property type="gene ID" value="AET5Gv20218800"/>
</dbReference>
<reference evidence="1" key="5">
    <citation type="journal article" date="2021" name="G3 (Bethesda)">
        <title>Aegilops tauschii genome assembly Aet v5.0 features greater sequence contiguity and improved annotation.</title>
        <authorList>
            <person name="Wang L."/>
            <person name="Zhu T."/>
            <person name="Rodriguez J.C."/>
            <person name="Deal K.R."/>
            <person name="Dubcovsky J."/>
            <person name="McGuire P.E."/>
            <person name="Lux T."/>
            <person name="Spannagl M."/>
            <person name="Mayer K.F.X."/>
            <person name="Baldrich P."/>
            <person name="Meyers B.C."/>
            <person name="Huo N."/>
            <person name="Gu Y.Q."/>
            <person name="Zhou H."/>
            <person name="Devos K.M."/>
            <person name="Bennetzen J.L."/>
            <person name="Unver T."/>
            <person name="Budak H."/>
            <person name="Gulick P.J."/>
            <person name="Galiba G."/>
            <person name="Kalapos B."/>
            <person name="Nelson D.R."/>
            <person name="Li P."/>
            <person name="You F.M."/>
            <person name="Luo M.C."/>
            <person name="Dvorak J."/>
        </authorList>
    </citation>
    <scope>NUCLEOTIDE SEQUENCE [LARGE SCALE GENOMIC DNA]</scope>
    <source>
        <strain evidence="1">cv. AL8/78</strain>
    </source>
</reference>